<name>A0A8S4QK31_9NEOP</name>
<dbReference type="PANTHER" id="PTHR24388:SF54">
    <property type="entry name" value="PROTEIN ESCARGOT"/>
    <property type="match status" value="1"/>
</dbReference>
<dbReference type="AlphaFoldDB" id="A0A8S4QK31"/>
<dbReference type="PROSITE" id="PS00028">
    <property type="entry name" value="ZINC_FINGER_C2H2_1"/>
    <property type="match status" value="8"/>
</dbReference>
<comment type="similarity">
    <text evidence="8">Belongs to the snail C2H2-type zinc-finger protein family.</text>
</comment>
<evidence type="ECO:0000256" key="1">
    <source>
        <dbReference type="ARBA" id="ARBA00004123"/>
    </source>
</evidence>
<evidence type="ECO:0000256" key="3">
    <source>
        <dbReference type="ARBA" id="ARBA00022737"/>
    </source>
</evidence>
<evidence type="ECO:0000313" key="11">
    <source>
        <dbReference type="EMBL" id="CAH2213803.1"/>
    </source>
</evidence>
<evidence type="ECO:0000256" key="5">
    <source>
        <dbReference type="ARBA" id="ARBA00022833"/>
    </source>
</evidence>
<keyword evidence="2" id="KW-0479">Metal-binding</keyword>
<feature type="domain" description="C2H2-type" evidence="10">
    <location>
        <begin position="306"/>
        <end position="333"/>
    </location>
</feature>
<dbReference type="InterPro" id="IPR036236">
    <property type="entry name" value="Znf_C2H2_sf"/>
</dbReference>
<gene>
    <name evidence="11" type="primary">jg25814</name>
    <name evidence="11" type="ORF">PAEG_LOCUS3544</name>
</gene>
<dbReference type="Proteomes" id="UP000838756">
    <property type="component" value="Unassembled WGS sequence"/>
</dbReference>
<dbReference type="InterPro" id="IPR050527">
    <property type="entry name" value="Snail/Krueppel_Znf"/>
</dbReference>
<dbReference type="Pfam" id="PF00096">
    <property type="entry name" value="zf-C2H2"/>
    <property type="match status" value="1"/>
</dbReference>
<keyword evidence="4 9" id="KW-0863">Zinc-finger</keyword>
<comment type="caution">
    <text evidence="11">The sequence shown here is derived from an EMBL/GenBank/DDBJ whole genome shotgun (WGS) entry which is preliminary data.</text>
</comment>
<evidence type="ECO:0000313" key="12">
    <source>
        <dbReference type="Proteomes" id="UP000838756"/>
    </source>
</evidence>
<protein>
    <submittedName>
        <fullName evidence="11">Jg25814 protein</fullName>
    </submittedName>
</protein>
<dbReference type="GO" id="GO:0000978">
    <property type="term" value="F:RNA polymerase II cis-regulatory region sequence-specific DNA binding"/>
    <property type="evidence" value="ECO:0007669"/>
    <property type="project" value="TreeGrafter"/>
</dbReference>
<feature type="domain" description="C2H2-type" evidence="10">
    <location>
        <begin position="221"/>
        <end position="248"/>
    </location>
</feature>
<feature type="domain" description="C2H2-type" evidence="10">
    <location>
        <begin position="165"/>
        <end position="192"/>
    </location>
</feature>
<dbReference type="PANTHER" id="PTHR24388">
    <property type="entry name" value="ZINC FINGER PROTEIN"/>
    <property type="match status" value="1"/>
</dbReference>
<accession>A0A8S4QK31</accession>
<reference evidence="11" key="1">
    <citation type="submission" date="2022-03" db="EMBL/GenBank/DDBJ databases">
        <authorList>
            <person name="Lindestad O."/>
        </authorList>
    </citation>
    <scope>NUCLEOTIDE SEQUENCE</scope>
</reference>
<dbReference type="OrthoDB" id="6077919at2759"/>
<evidence type="ECO:0000256" key="2">
    <source>
        <dbReference type="ARBA" id="ARBA00022723"/>
    </source>
</evidence>
<keyword evidence="3" id="KW-0677">Repeat</keyword>
<proteinExistence type="inferred from homology"/>
<sequence length="399" mass="45942">MDETSTSEKYIIQSQKPLCNAKADTIQHMKDDDTDEITKSLCQLKDVSASGNTSVYHKDRKPIKRIISNELMRRNNFIPTDTNQENTTELSKEVFSTDTDCGKQIITFSNERTDRERVDKTELSDINLGTPHKTVFHCSECKYVTGKMPNLVKHSRMKHNAKIPHSCKVCNYKCNFKSVLQKHMRTHTGYKPYNCKHCDYKCADKSNFGRHLKYHNRGTDFQCSLCPLKFPRKYDLITHVRSHGNSQKPYACKHCDYKCSTASDLIFHARIHTGEKFYSCEDCDYKCLKSSDLKIHVTNHTTGNPYSCKLCDFKCSVPSALITHSMSHTDKKPYTCKQCNFRCSNSNALLTHAWSHTSEKPFCCKHCEYKCSRSSELINHARTHNADKLCDNDFNADLT</sequence>
<dbReference type="FunFam" id="3.30.160.60:FF:000100">
    <property type="entry name" value="Zinc finger 45-like"/>
    <property type="match status" value="1"/>
</dbReference>
<dbReference type="GO" id="GO:0008270">
    <property type="term" value="F:zinc ion binding"/>
    <property type="evidence" value="ECO:0007669"/>
    <property type="project" value="UniProtKB-KW"/>
</dbReference>
<evidence type="ECO:0000256" key="4">
    <source>
        <dbReference type="ARBA" id="ARBA00022771"/>
    </source>
</evidence>
<dbReference type="InterPro" id="IPR013087">
    <property type="entry name" value="Znf_C2H2_type"/>
</dbReference>
<feature type="domain" description="C2H2-type" evidence="10">
    <location>
        <begin position="362"/>
        <end position="389"/>
    </location>
</feature>
<feature type="domain" description="C2H2-type" evidence="10">
    <location>
        <begin position="334"/>
        <end position="361"/>
    </location>
</feature>
<evidence type="ECO:0000256" key="6">
    <source>
        <dbReference type="ARBA" id="ARBA00023125"/>
    </source>
</evidence>
<keyword evidence="6" id="KW-0238">DNA-binding</keyword>
<feature type="domain" description="C2H2-type" evidence="10">
    <location>
        <begin position="278"/>
        <end position="305"/>
    </location>
</feature>
<dbReference type="SMART" id="SM00355">
    <property type="entry name" value="ZnF_C2H2"/>
    <property type="match status" value="9"/>
</dbReference>
<organism evidence="11 12">
    <name type="scientific">Pararge aegeria aegeria</name>
    <dbReference type="NCBI Taxonomy" id="348720"/>
    <lineage>
        <taxon>Eukaryota</taxon>
        <taxon>Metazoa</taxon>
        <taxon>Ecdysozoa</taxon>
        <taxon>Arthropoda</taxon>
        <taxon>Hexapoda</taxon>
        <taxon>Insecta</taxon>
        <taxon>Pterygota</taxon>
        <taxon>Neoptera</taxon>
        <taxon>Endopterygota</taxon>
        <taxon>Lepidoptera</taxon>
        <taxon>Glossata</taxon>
        <taxon>Ditrysia</taxon>
        <taxon>Papilionoidea</taxon>
        <taxon>Nymphalidae</taxon>
        <taxon>Satyrinae</taxon>
        <taxon>Satyrini</taxon>
        <taxon>Parargina</taxon>
        <taxon>Pararge</taxon>
    </lineage>
</organism>
<feature type="domain" description="C2H2-type" evidence="10">
    <location>
        <begin position="250"/>
        <end position="277"/>
    </location>
</feature>
<evidence type="ECO:0000256" key="9">
    <source>
        <dbReference type="PROSITE-ProRule" id="PRU00042"/>
    </source>
</evidence>
<evidence type="ECO:0000256" key="8">
    <source>
        <dbReference type="ARBA" id="ARBA00037948"/>
    </source>
</evidence>
<feature type="domain" description="C2H2-type" evidence="10">
    <location>
        <begin position="136"/>
        <end position="164"/>
    </location>
</feature>
<keyword evidence="5" id="KW-0862">Zinc</keyword>
<keyword evidence="7" id="KW-0539">Nucleus</keyword>
<dbReference type="PROSITE" id="PS50157">
    <property type="entry name" value="ZINC_FINGER_C2H2_2"/>
    <property type="match status" value="8"/>
</dbReference>
<dbReference type="GO" id="GO:0005634">
    <property type="term" value="C:nucleus"/>
    <property type="evidence" value="ECO:0007669"/>
    <property type="project" value="UniProtKB-SubCell"/>
</dbReference>
<keyword evidence="12" id="KW-1185">Reference proteome</keyword>
<comment type="subcellular location">
    <subcellularLocation>
        <location evidence="1">Nucleus</location>
    </subcellularLocation>
</comment>
<dbReference type="Gene3D" id="3.30.160.60">
    <property type="entry name" value="Classic Zinc Finger"/>
    <property type="match status" value="7"/>
</dbReference>
<evidence type="ECO:0000256" key="7">
    <source>
        <dbReference type="ARBA" id="ARBA00023242"/>
    </source>
</evidence>
<dbReference type="GO" id="GO:0000981">
    <property type="term" value="F:DNA-binding transcription factor activity, RNA polymerase II-specific"/>
    <property type="evidence" value="ECO:0007669"/>
    <property type="project" value="TreeGrafter"/>
</dbReference>
<dbReference type="EMBL" id="CAKXAJ010011431">
    <property type="protein sequence ID" value="CAH2213803.1"/>
    <property type="molecule type" value="Genomic_DNA"/>
</dbReference>
<dbReference type="SUPFAM" id="SSF57667">
    <property type="entry name" value="beta-beta-alpha zinc fingers"/>
    <property type="match status" value="5"/>
</dbReference>
<dbReference type="FunFam" id="3.30.160.60:FF:000446">
    <property type="entry name" value="Zinc finger protein"/>
    <property type="match status" value="2"/>
</dbReference>
<evidence type="ECO:0000259" key="10">
    <source>
        <dbReference type="PROSITE" id="PS50157"/>
    </source>
</evidence>